<organism evidence="2 3">
    <name type="scientific">Natrinema hispanicum</name>
    <dbReference type="NCBI Taxonomy" id="392421"/>
    <lineage>
        <taxon>Archaea</taxon>
        <taxon>Methanobacteriati</taxon>
        <taxon>Methanobacteriota</taxon>
        <taxon>Stenosarchaea group</taxon>
        <taxon>Halobacteria</taxon>
        <taxon>Halobacteriales</taxon>
        <taxon>Natrialbaceae</taxon>
        <taxon>Natrinema</taxon>
    </lineage>
</organism>
<keyword evidence="1" id="KW-1133">Transmembrane helix</keyword>
<evidence type="ECO:0000313" key="2">
    <source>
        <dbReference type="EMBL" id="RZV08694.1"/>
    </source>
</evidence>
<dbReference type="RefSeq" id="WP_130500855.1">
    <property type="nucleotide sequence ID" value="NZ_SHMP01000005.1"/>
</dbReference>
<dbReference type="Proteomes" id="UP000291097">
    <property type="component" value="Unassembled WGS sequence"/>
</dbReference>
<feature type="transmembrane region" description="Helical" evidence="1">
    <location>
        <begin position="69"/>
        <end position="86"/>
    </location>
</feature>
<keyword evidence="1" id="KW-0812">Transmembrane</keyword>
<feature type="transmembrane region" description="Helical" evidence="1">
    <location>
        <begin position="37"/>
        <end position="57"/>
    </location>
</feature>
<keyword evidence="1" id="KW-0472">Membrane</keyword>
<evidence type="ECO:0000313" key="3">
    <source>
        <dbReference type="Proteomes" id="UP000291097"/>
    </source>
</evidence>
<accession>A0A482Y9K2</accession>
<name>A0A482Y9K2_9EURY</name>
<dbReference type="EMBL" id="SHMP01000005">
    <property type="protein sequence ID" value="RZV08694.1"/>
    <property type="molecule type" value="Genomic_DNA"/>
</dbReference>
<feature type="transmembrane region" description="Helical" evidence="1">
    <location>
        <begin position="92"/>
        <end position="114"/>
    </location>
</feature>
<dbReference type="AlphaFoldDB" id="A0A482Y9K2"/>
<sequence>MKGNSNPQYGLKLGLGTLLAGIGVVTALETNAGLESVSVLWLGLSAGFGLVAAVADAVEPLRRALERGLPLITGSAVFVVFAIMVVDPPLSLLLGALFGLSGGVIVGSIGASVLKPTVQQCKE</sequence>
<gene>
    <name evidence="2" type="ORF">BDK88_2768</name>
</gene>
<proteinExistence type="predicted"/>
<protein>
    <submittedName>
        <fullName evidence="2">Uncharacterized protein</fullName>
    </submittedName>
</protein>
<evidence type="ECO:0000256" key="1">
    <source>
        <dbReference type="SAM" id="Phobius"/>
    </source>
</evidence>
<reference evidence="2 3" key="1">
    <citation type="submission" date="2019-02" db="EMBL/GenBank/DDBJ databases">
        <title>Genomic Encyclopedia of Archaeal and Bacterial Type Strains, Phase II (KMG-II): from individual species to whole genera.</title>
        <authorList>
            <person name="Goeker M."/>
        </authorList>
    </citation>
    <scope>NUCLEOTIDE SEQUENCE [LARGE SCALE GENOMIC DNA]</scope>
    <source>
        <strain evidence="2 3">DSM 18328</strain>
    </source>
</reference>
<comment type="caution">
    <text evidence="2">The sequence shown here is derived from an EMBL/GenBank/DDBJ whole genome shotgun (WGS) entry which is preliminary data.</text>
</comment>